<keyword evidence="1" id="KW-0175">Coiled coil</keyword>
<dbReference type="AlphaFoldDB" id="A0A8I2ZW26"/>
<gene>
    <name evidence="3" type="ORF">HYQ45_004417</name>
</gene>
<comment type="caution">
    <text evidence="3">The sequence shown here is derived from an EMBL/GenBank/DDBJ whole genome shotgun (WGS) entry which is preliminary data.</text>
</comment>
<proteinExistence type="predicted"/>
<dbReference type="EMBL" id="JAEMWZ010000073">
    <property type="protein sequence ID" value="KAG7138441.1"/>
    <property type="molecule type" value="Genomic_DNA"/>
</dbReference>
<feature type="region of interest" description="Disordered" evidence="2">
    <location>
        <begin position="94"/>
        <end position="181"/>
    </location>
</feature>
<feature type="compositionally biased region" description="Basic and acidic residues" evidence="2">
    <location>
        <begin position="351"/>
        <end position="364"/>
    </location>
</feature>
<name>A0A8I2ZW26_VERLO</name>
<dbReference type="Proteomes" id="UP000689129">
    <property type="component" value="Unassembled WGS sequence"/>
</dbReference>
<protein>
    <submittedName>
        <fullName evidence="3">Uncharacterized protein</fullName>
    </submittedName>
</protein>
<reference evidence="3" key="1">
    <citation type="journal article" date="2021" name="Mol. Plant Pathol.">
        <title>A 20-kb lineage-specific genomic region tames virulence in pathogenic amphidiploid Verticillium longisporum.</title>
        <authorList>
            <person name="Harting R."/>
            <person name="Starke J."/>
            <person name="Kusch H."/>
            <person name="Poggeler S."/>
            <person name="Maurus I."/>
            <person name="Schluter R."/>
            <person name="Landesfeind M."/>
            <person name="Bulla I."/>
            <person name="Nowrousian M."/>
            <person name="de Jonge R."/>
            <person name="Stahlhut G."/>
            <person name="Hoff K.J."/>
            <person name="Asshauer K.P."/>
            <person name="Thurmer A."/>
            <person name="Stanke M."/>
            <person name="Daniel R."/>
            <person name="Morgenstern B."/>
            <person name="Thomma B.P.H.J."/>
            <person name="Kronstad J.W."/>
            <person name="Braus-Stromeyer S.A."/>
            <person name="Braus G.H."/>
        </authorList>
    </citation>
    <scope>NUCLEOTIDE SEQUENCE</scope>
    <source>
        <strain evidence="3">Vl32</strain>
    </source>
</reference>
<dbReference type="OrthoDB" id="4833125at2759"/>
<evidence type="ECO:0000313" key="3">
    <source>
        <dbReference type="EMBL" id="KAG7138441.1"/>
    </source>
</evidence>
<feature type="compositionally biased region" description="Polar residues" evidence="2">
    <location>
        <begin position="338"/>
        <end position="349"/>
    </location>
</feature>
<feature type="region of interest" description="Disordered" evidence="2">
    <location>
        <begin position="330"/>
        <end position="366"/>
    </location>
</feature>
<organism evidence="3 4">
    <name type="scientific">Verticillium longisporum</name>
    <name type="common">Verticillium dahliae var. longisporum</name>
    <dbReference type="NCBI Taxonomy" id="100787"/>
    <lineage>
        <taxon>Eukaryota</taxon>
        <taxon>Fungi</taxon>
        <taxon>Dikarya</taxon>
        <taxon>Ascomycota</taxon>
        <taxon>Pezizomycotina</taxon>
        <taxon>Sordariomycetes</taxon>
        <taxon>Hypocreomycetidae</taxon>
        <taxon>Glomerellales</taxon>
        <taxon>Plectosphaerellaceae</taxon>
        <taxon>Verticillium</taxon>
    </lineage>
</organism>
<feature type="coiled-coil region" evidence="1">
    <location>
        <begin position="611"/>
        <end position="703"/>
    </location>
</feature>
<sequence length="939" mass="104106">MASNVNQSSWSASNNQARYLERPMQYSQYPPQEPFQPIIDGTNTQNHFFYPLGMSPQHHFHGCHVFQVQGNMTLPSMPSMPSLLPARMIQSSAGGMPPVYHSPAEAGPRRFEPEAHVTSTIPPVQRSDDVRLRNGEALQVQPKPQAKDQPAGDGSQPTQHAWDENPRQPGRGSITGDSIHSSLQPVNSAGLRILSPWQQAEIDEYLKVVGYYGNPKYPALPSNTKPRVSNTNPVWNNTVGNVQPEPKPLIPYTTPANIKLLRPSPSHSVRPIALRRGNKQPENVAVVTEKDYWLPDVCDKTVKRCTGDDDVYDATPKAVLRHAATSKILPTLHASANPKGTASKQNSIPEHSVRQPQKEHHSRSIGDSMVRARNLQNEEWAALFRRADPSADVDGSVPGGTSKSSDLLMQPIPVLKAEQILAPSAVRDGAAKASVFEPNATANQHMSMPEKKREPANASGAPFPGPAVFPSRESLNRLFAAPKTPPGLKPSGMSDTLLRQYILGTQARDVAATKEIAALTEILKTTEVALRAAHVEHAAALAQKEAHFDYCTRQIDETLLNVDGRSEDALTAQLVRSLLSALKENAQLGGRVPDPFAADDGAKTSRTQLLIEQLTKQLRLANRELSVSNDRYELLRQRFDDQAAEVEERMAEIEEVQQSKFSCFVERSADFFTEKRQVIEETQKQLKEERHAFEEVMAALQRERGAHEDARLQTNMAEVARLAAVAETDEVKARCLKAENLAAMIRKDYDDKCVEKKEISWDLQTAKDELLAHHEEAGRMVCQFEGELASTRAALADARKDLRVAHEYIRKQKVEDAELHRTALTELTKKDTLIEELAEKAIDSDDEPSDMPEKTKALRRHLRKVDSKLPHTCIPPVELLTSSFVRASSLKDRSASDADAEWSPTIDQAKHVSPSTLDQVKHVRPLVSLVDSEESKQAI</sequence>
<evidence type="ECO:0000313" key="4">
    <source>
        <dbReference type="Proteomes" id="UP000689129"/>
    </source>
</evidence>
<evidence type="ECO:0000256" key="2">
    <source>
        <dbReference type="SAM" id="MobiDB-lite"/>
    </source>
</evidence>
<feature type="region of interest" description="Disordered" evidence="2">
    <location>
        <begin position="895"/>
        <end position="917"/>
    </location>
</feature>
<evidence type="ECO:0000256" key="1">
    <source>
        <dbReference type="SAM" id="Coils"/>
    </source>
</evidence>
<accession>A0A8I2ZW26</accession>